<protein>
    <submittedName>
        <fullName evidence="2">Uncharacterized protein</fullName>
    </submittedName>
</protein>
<evidence type="ECO:0000313" key="2">
    <source>
        <dbReference type="EMBL" id="RUS25352.1"/>
    </source>
</evidence>
<evidence type="ECO:0000256" key="1">
    <source>
        <dbReference type="SAM" id="MobiDB-lite"/>
    </source>
</evidence>
<feature type="region of interest" description="Disordered" evidence="1">
    <location>
        <begin position="618"/>
        <end position="653"/>
    </location>
</feature>
<sequence>MTQCGIISVFLVSETISDSIEQMKQDIRNIEKRKDLEESEEAGGSKKKAKKVSLIELERARYKLEKKVIVGGKKGKKKGDEEETMAKLKAFREKLWSAQADEPSSKPSTAKPTNGQDMVEDGKTEPATISSSSDEPCKLHGIPGCESCHDTFGRTVDESDEGWLGHKLVFERDLKGKDLMQRKETTDDYLVIDPRARNEQALKEEREIMARKKNVVGEAFRRESGSGRDKGDGDGWSNGLVWLRLLLRCRHGVALYITKLLMSFTIISSLSELICMFIIREELLRDANATHTNNAGIRSRGYEAEVTNAARIDRTGKHCSIQRSHLSSQQPSRTPLNDRASTAIHIPRLVLEEHDVTVIFHKPTLRVASPQGDGDGRLVLDVRLPQHPLDVLRRLLRMVMRHLREEVMRDVGVGDMVMEVVQQPAIRPVDCQSRAALEVPDRLAIVWQNRIGDDVVLRDGQRGIDNRADGKDEEHADYANDRDDHIPELMGLEDRGGGMDVRGPAAVVLASRVNEEVGLPAAREHDHKIEQGGDGRFVEHAVVHAVLGVLVFGGEANFAAGKRDEDLVLGHVASSLVMTGVGDAPRVVGNQEGGVEDPADGIVDELGGGEGLVAALMGNDPDTSGDDALRDPVEGPKDIAVGFGLPSRWPSSE</sequence>
<feature type="compositionally biased region" description="Basic and acidic residues" evidence="1">
    <location>
        <begin position="627"/>
        <end position="637"/>
    </location>
</feature>
<dbReference type="EMBL" id="RBNJ01013232">
    <property type="protein sequence ID" value="RUS25352.1"/>
    <property type="molecule type" value="Genomic_DNA"/>
</dbReference>
<keyword evidence="3" id="KW-1185">Reference proteome</keyword>
<feature type="compositionally biased region" description="Polar residues" evidence="1">
    <location>
        <begin position="105"/>
        <end position="116"/>
    </location>
</feature>
<accession>A0A433Q6F5</accession>
<organism evidence="2 3">
    <name type="scientific">Jimgerdemannia flammicorona</name>
    <dbReference type="NCBI Taxonomy" id="994334"/>
    <lineage>
        <taxon>Eukaryota</taxon>
        <taxon>Fungi</taxon>
        <taxon>Fungi incertae sedis</taxon>
        <taxon>Mucoromycota</taxon>
        <taxon>Mucoromycotina</taxon>
        <taxon>Endogonomycetes</taxon>
        <taxon>Endogonales</taxon>
        <taxon>Endogonaceae</taxon>
        <taxon>Jimgerdemannia</taxon>
    </lineage>
</organism>
<comment type="caution">
    <text evidence="2">The sequence shown here is derived from an EMBL/GenBank/DDBJ whole genome shotgun (WGS) entry which is preliminary data.</text>
</comment>
<dbReference type="AlphaFoldDB" id="A0A433Q6F5"/>
<reference evidence="2 3" key="1">
    <citation type="journal article" date="2018" name="New Phytol.">
        <title>Phylogenomics of Endogonaceae and evolution of mycorrhizas within Mucoromycota.</title>
        <authorList>
            <person name="Chang Y."/>
            <person name="Desiro A."/>
            <person name="Na H."/>
            <person name="Sandor L."/>
            <person name="Lipzen A."/>
            <person name="Clum A."/>
            <person name="Barry K."/>
            <person name="Grigoriev I.V."/>
            <person name="Martin F.M."/>
            <person name="Stajich J.E."/>
            <person name="Smith M.E."/>
            <person name="Bonito G."/>
            <person name="Spatafora J.W."/>
        </authorList>
    </citation>
    <scope>NUCLEOTIDE SEQUENCE [LARGE SCALE GENOMIC DNA]</scope>
    <source>
        <strain evidence="2 3">AD002</strain>
    </source>
</reference>
<name>A0A433Q6F5_9FUNG</name>
<proteinExistence type="predicted"/>
<feature type="region of interest" description="Disordered" evidence="1">
    <location>
        <begin position="97"/>
        <end position="136"/>
    </location>
</feature>
<dbReference type="Proteomes" id="UP000274822">
    <property type="component" value="Unassembled WGS sequence"/>
</dbReference>
<feature type="region of interest" description="Disordered" evidence="1">
    <location>
        <begin position="31"/>
        <end position="50"/>
    </location>
</feature>
<evidence type="ECO:0000313" key="3">
    <source>
        <dbReference type="Proteomes" id="UP000274822"/>
    </source>
</evidence>
<gene>
    <name evidence="2" type="ORF">BC938DRAFT_472296</name>
</gene>